<dbReference type="InterPro" id="IPR029063">
    <property type="entry name" value="SAM-dependent_MTases_sf"/>
</dbReference>
<dbReference type="Proteomes" id="UP000242662">
    <property type="component" value="Unassembled WGS sequence"/>
</dbReference>
<dbReference type="InterPro" id="IPR050320">
    <property type="entry name" value="N5-glutamine_MTase"/>
</dbReference>
<evidence type="ECO:0000313" key="8">
    <source>
        <dbReference type="EMBL" id="SDB86374.1"/>
    </source>
</evidence>
<comment type="function">
    <text evidence="5">Methylates the class 1 translation termination release factors RF1/PrfA and RF2/PrfB on the glutamine residue of the universally conserved GGQ motif.</text>
</comment>
<dbReference type="Gene3D" id="3.40.50.150">
    <property type="entry name" value="Vaccinia Virus protein VP39"/>
    <property type="match status" value="1"/>
</dbReference>
<feature type="binding site" evidence="5">
    <location>
        <position position="142"/>
    </location>
    <ligand>
        <name>S-adenosyl-L-methionine</name>
        <dbReference type="ChEBI" id="CHEBI:59789"/>
    </ligand>
</feature>
<dbReference type="EC" id="2.1.1.297" evidence="5"/>
<evidence type="ECO:0000313" key="9">
    <source>
        <dbReference type="Proteomes" id="UP000242662"/>
    </source>
</evidence>
<dbReference type="InterPro" id="IPR019874">
    <property type="entry name" value="RF_methyltr_PrmC"/>
</dbReference>
<evidence type="ECO:0000256" key="5">
    <source>
        <dbReference type="HAMAP-Rule" id="MF_02126"/>
    </source>
</evidence>
<reference evidence="9" key="1">
    <citation type="submission" date="2016-09" db="EMBL/GenBank/DDBJ databases">
        <authorList>
            <person name="Varghese N."/>
            <person name="Submissions S."/>
        </authorList>
    </citation>
    <scope>NUCLEOTIDE SEQUENCE [LARGE SCALE GENOMIC DNA]</scope>
    <source>
        <strain evidence="9">25nlg</strain>
    </source>
</reference>
<organism evidence="8 9">
    <name type="scientific">Shouchella lonarensis</name>
    <dbReference type="NCBI Taxonomy" id="1464122"/>
    <lineage>
        <taxon>Bacteria</taxon>
        <taxon>Bacillati</taxon>
        <taxon>Bacillota</taxon>
        <taxon>Bacilli</taxon>
        <taxon>Bacillales</taxon>
        <taxon>Bacillaceae</taxon>
        <taxon>Shouchella</taxon>
    </lineage>
</organism>
<feature type="binding site" evidence="5">
    <location>
        <begin position="184"/>
        <end position="187"/>
    </location>
    <ligand>
        <name>substrate</name>
    </ligand>
</feature>
<feature type="binding site" evidence="5">
    <location>
        <position position="184"/>
    </location>
    <ligand>
        <name>S-adenosyl-L-methionine</name>
        <dbReference type="ChEBI" id="CHEBI:59789"/>
    </ligand>
</feature>
<accession>A0A1G6GWM0</accession>
<dbReference type="CDD" id="cd02440">
    <property type="entry name" value="AdoMet_MTases"/>
    <property type="match status" value="1"/>
</dbReference>
<evidence type="ECO:0000256" key="2">
    <source>
        <dbReference type="ARBA" id="ARBA00022679"/>
    </source>
</evidence>
<dbReference type="Pfam" id="PF17827">
    <property type="entry name" value="PrmC_N"/>
    <property type="match status" value="1"/>
</dbReference>
<dbReference type="GO" id="GO:0102559">
    <property type="term" value="F:peptide chain release factor N(5)-glutamine methyltransferase activity"/>
    <property type="evidence" value="ECO:0007669"/>
    <property type="project" value="UniProtKB-EC"/>
</dbReference>
<comment type="catalytic activity">
    <reaction evidence="4 5">
        <text>L-glutaminyl-[peptide chain release factor] + S-adenosyl-L-methionine = N(5)-methyl-L-glutaminyl-[peptide chain release factor] + S-adenosyl-L-homocysteine + H(+)</text>
        <dbReference type="Rhea" id="RHEA:42896"/>
        <dbReference type="Rhea" id="RHEA-COMP:10271"/>
        <dbReference type="Rhea" id="RHEA-COMP:10272"/>
        <dbReference type="ChEBI" id="CHEBI:15378"/>
        <dbReference type="ChEBI" id="CHEBI:30011"/>
        <dbReference type="ChEBI" id="CHEBI:57856"/>
        <dbReference type="ChEBI" id="CHEBI:59789"/>
        <dbReference type="ChEBI" id="CHEBI:61891"/>
        <dbReference type="EC" id="2.1.1.297"/>
    </reaction>
</comment>
<dbReference type="NCBIfam" id="TIGR03534">
    <property type="entry name" value="RF_mod_PrmC"/>
    <property type="match status" value="1"/>
</dbReference>
<dbReference type="EMBL" id="FMYM01000002">
    <property type="protein sequence ID" value="SDB86374.1"/>
    <property type="molecule type" value="Genomic_DNA"/>
</dbReference>
<comment type="caution">
    <text evidence="5">Lacks conserved residue(s) required for the propagation of feature annotation.</text>
</comment>
<keyword evidence="9" id="KW-1185">Reference proteome</keyword>
<name>A0A1G6GWM0_9BACI</name>
<dbReference type="PANTHER" id="PTHR18895:SF74">
    <property type="entry name" value="MTRF1L RELEASE FACTOR GLUTAMINE METHYLTRANSFERASE"/>
    <property type="match status" value="1"/>
</dbReference>
<dbReference type="GO" id="GO:0003676">
    <property type="term" value="F:nucleic acid binding"/>
    <property type="evidence" value="ECO:0007669"/>
    <property type="project" value="InterPro"/>
</dbReference>
<dbReference type="HAMAP" id="MF_02126">
    <property type="entry name" value="RF_methyltr_PrmC"/>
    <property type="match status" value="1"/>
</dbReference>
<gene>
    <name evidence="5" type="primary">prmC</name>
    <name evidence="8" type="ORF">SAMN05421737_102104</name>
</gene>
<protein>
    <recommendedName>
        <fullName evidence="5">Release factor glutamine methyltransferase</fullName>
        <shortName evidence="5">RF MTase</shortName>
        <ecNumber evidence="5">2.1.1.297</ecNumber>
    </recommendedName>
    <alternativeName>
        <fullName evidence="5">N5-glutamine methyltransferase PrmC</fullName>
    </alternativeName>
    <alternativeName>
        <fullName evidence="5">Protein-(glutamine-N5) MTase PrmC</fullName>
    </alternativeName>
    <alternativeName>
        <fullName evidence="5">Protein-glutamine N-methyltransferase PrmC</fullName>
    </alternativeName>
</protein>
<dbReference type="PANTHER" id="PTHR18895">
    <property type="entry name" value="HEMK METHYLTRANSFERASE"/>
    <property type="match status" value="1"/>
</dbReference>
<evidence type="ECO:0000256" key="1">
    <source>
        <dbReference type="ARBA" id="ARBA00022603"/>
    </source>
</evidence>
<dbReference type="OrthoDB" id="9800643at2"/>
<dbReference type="InterPro" id="IPR040758">
    <property type="entry name" value="PrmC_N"/>
</dbReference>
<keyword evidence="2 5" id="KW-0808">Transferase</keyword>
<comment type="similarity">
    <text evidence="5">Belongs to the protein N5-glutamine methyltransferase family. PrmC subfamily.</text>
</comment>
<feature type="domain" description="Methyltransferase small" evidence="6">
    <location>
        <begin position="105"/>
        <end position="197"/>
    </location>
</feature>
<dbReference type="SUPFAM" id="SSF53335">
    <property type="entry name" value="S-adenosyl-L-methionine-dependent methyltransferases"/>
    <property type="match status" value="1"/>
</dbReference>
<dbReference type="Gene3D" id="1.10.8.10">
    <property type="entry name" value="DNA helicase RuvA subunit, C-terminal domain"/>
    <property type="match status" value="1"/>
</dbReference>
<evidence type="ECO:0000256" key="3">
    <source>
        <dbReference type="ARBA" id="ARBA00022691"/>
    </source>
</evidence>
<evidence type="ECO:0000256" key="4">
    <source>
        <dbReference type="ARBA" id="ARBA00048391"/>
    </source>
</evidence>
<dbReference type="InterPro" id="IPR002052">
    <property type="entry name" value="DNA_methylase_N6_adenine_CS"/>
</dbReference>
<dbReference type="InterPro" id="IPR007848">
    <property type="entry name" value="Small_mtfrase_dom"/>
</dbReference>
<dbReference type="STRING" id="1464122.SAMN05421737_102104"/>
<feature type="binding site" evidence="5">
    <location>
        <begin position="119"/>
        <end position="123"/>
    </location>
    <ligand>
        <name>S-adenosyl-L-methionine</name>
        <dbReference type="ChEBI" id="CHEBI:59789"/>
    </ligand>
</feature>
<dbReference type="AlphaFoldDB" id="A0A1G6GWM0"/>
<keyword evidence="1 5" id="KW-0489">Methyltransferase</keyword>
<dbReference type="Pfam" id="PF05175">
    <property type="entry name" value="MTS"/>
    <property type="match status" value="1"/>
</dbReference>
<dbReference type="InterPro" id="IPR004556">
    <property type="entry name" value="HemK-like"/>
</dbReference>
<sequence>MTVRIYEALRWASSFLQANNLEEPAGEWLLLHHTKYSRAQLLSRLHDLLPETTWQAFQADVKTLQTGIPVQYIVGYEQFYGRTFAVNQDVLIPRPETEELIIHVLQRMPSRPLKVLDVGTGSGVIATTLKLERPDCEITAIDISDTALHVAKENAKNLGADVRFLSGDLVAPVIGQQFDVIVSNPPYIATGEKEYLATQVKDFEPETALFAGQDGLDVYRRLASELQAVAKPSFLIALEIGANQGEQVKRLFAATFQAAAIDIVYDINGKDRIVLVNRTSNQ</sequence>
<dbReference type="NCBIfam" id="TIGR00536">
    <property type="entry name" value="hemK_fam"/>
    <property type="match status" value="1"/>
</dbReference>
<proteinExistence type="inferred from homology"/>
<dbReference type="GO" id="GO:0032259">
    <property type="term" value="P:methylation"/>
    <property type="evidence" value="ECO:0007669"/>
    <property type="project" value="UniProtKB-KW"/>
</dbReference>
<keyword evidence="3 5" id="KW-0949">S-adenosyl-L-methionine</keyword>
<evidence type="ECO:0000259" key="7">
    <source>
        <dbReference type="Pfam" id="PF17827"/>
    </source>
</evidence>
<dbReference type="RefSeq" id="WP_090774686.1">
    <property type="nucleotide sequence ID" value="NZ_FMYM01000002.1"/>
</dbReference>
<dbReference type="PROSITE" id="PS00092">
    <property type="entry name" value="N6_MTASE"/>
    <property type="match status" value="1"/>
</dbReference>
<evidence type="ECO:0000259" key="6">
    <source>
        <dbReference type="Pfam" id="PF05175"/>
    </source>
</evidence>
<feature type="domain" description="Release factor glutamine methyltransferase N-terminal" evidence="7">
    <location>
        <begin position="7"/>
        <end position="75"/>
    </location>
</feature>